<dbReference type="InterPro" id="IPR036890">
    <property type="entry name" value="HATPase_C_sf"/>
</dbReference>
<feature type="domain" description="Histidine kinase" evidence="15">
    <location>
        <begin position="215"/>
        <end position="419"/>
    </location>
</feature>
<dbReference type="InterPro" id="IPR005467">
    <property type="entry name" value="His_kinase_dom"/>
</dbReference>
<dbReference type="InterPro" id="IPR050398">
    <property type="entry name" value="HssS/ArlS-like"/>
</dbReference>
<name>A0A2K4ZHM3_9FIRM</name>
<keyword evidence="6 17" id="KW-0808">Transferase</keyword>
<keyword evidence="5" id="KW-0597">Phosphoprotein</keyword>
<keyword evidence="18" id="KW-1185">Reference proteome</keyword>
<dbReference type="SMART" id="SM00387">
    <property type="entry name" value="HATPase_c"/>
    <property type="match status" value="1"/>
</dbReference>
<evidence type="ECO:0000313" key="18">
    <source>
        <dbReference type="Proteomes" id="UP000236311"/>
    </source>
</evidence>
<dbReference type="Gene3D" id="1.10.287.130">
    <property type="match status" value="1"/>
</dbReference>
<dbReference type="Pfam" id="PF02518">
    <property type="entry name" value="HATPase_c"/>
    <property type="match status" value="1"/>
</dbReference>
<dbReference type="SMART" id="SM00304">
    <property type="entry name" value="HAMP"/>
    <property type="match status" value="1"/>
</dbReference>
<dbReference type="CDD" id="cd00082">
    <property type="entry name" value="HisKA"/>
    <property type="match status" value="1"/>
</dbReference>
<reference evidence="17 18" key="1">
    <citation type="submission" date="2018-01" db="EMBL/GenBank/DDBJ databases">
        <authorList>
            <person name="Gaut B.S."/>
            <person name="Morton B.R."/>
            <person name="Clegg M.T."/>
            <person name="Duvall M.R."/>
        </authorList>
    </citation>
    <scope>NUCLEOTIDE SEQUENCE [LARGE SCALE GENOMIC DNA]</scope>
    <source>
        <strain evidence="17">GP69</strain>
    </source>
</reference>
<keyword evidence="7 14" id="KW-0812">Transmembrane</keyword>
<evidence type="ECO:0000256" key="9">
    <source>
        <dbReference type="ARBA" id="ARBA00022777"/>
    </source>
</evidence>
<sequence>MKIRAFLVCLLCVLAAEAVLLFFFAFRQRDSGQDAVLVNDAVWSVQQDWEDMPHHENHTGLDYVVLDRDGAVLYRTGPGLSESLNAAVRHRDTILDIQTDNELVGKILIYNDASRIFREERQSVILFIGTAMLIQCGICVGYLLYLNHRVARPFRQLSGFAERVAGGNLDIPLKMDRQNLFGAFTESFDLMRTELKKARRAEAAANAEKKELVAKLSHDIKTPVASIKAASEVGAAIASQERIRDNYRMIIQKADQINTLINNLFTATLEELQQLPVNPEDIRSDELVPLLENADYLHRAAIPAVPDCVLYADKLRLQQVFDNLFANSYKYADTEIEITVEDDGRYLTVTMQDAGGGVGDDELPLLKEKFRRGRNAENVEGAGLGLYISDYFLKEMQGELLVGNGEKGLRVSIRIALSGRGTAHDAG</sequence>
<evidence type="ECO:0000256" key="5">
    <source>
        <dbReference type="ARBA" id="ARBA00022553"/>
    </source>
</evidence>
<evidence type="ECO:0000259" key="15">
    <source>
        <dbReference type="PROSITE" id="PS50109"/>
    </source>
</evidence>
<keyword evidence="4" id="KW-1003">Cell membrane</keyword>
<keyword evidence="12" id="KW-0902">Two-component regulatory system</keyword>
<dbReference type="AlphaFoldDB" id="A0A2K4ZHM3"/>
<dbReference type="Pfam" id="PF00512">
    <property type="entry name" value="HisKA"/>
    <property type="match status" value="1"/>
</dbReference>
<evidence type="ECO:0000256" key="11">
    <source>
        <dbReference type="ARBA" id="ARBA00022989"/>
    </source>
</evidence>
<dbReference type="PANTHER" id="PTHR45528:SF1">
    <property type="entry name" value="SENSOR HISTIDINE KINASE CPXA"/>
    <property type="match status" value="1"/>
</dbReference>
<dbReference type="EC" id="2.7.13.3" evidence="3"/>
<dbReference type="Gene3D" id="3.30.565.10">
    <property type="entry name" value="Histidine kinase-like ATPase, C-terminal domain"/>
    <property type="match status" value="1"/>
</dbReference>
<keyword evidence="10" id="KW-0067">ATP-binding</keyword>
<gene>
    <name evidence="17" type="primary">cssS_2</name>
    <name evidence="17" type="ORF">AMURIS_02704</name>
</gene>
<proteinExistence type="predicted"/>
<dbReference type="PROSITE" id="PS50109">
    <property type="entry name" value="HIS_KIN"/>
    <property type="match status" value="1"/>
</dbReference>
<keyword evidence="9 17" id="KW-0418">Kinase</keyword>
<dbReference type="SUPFAM" id="SSF47384">
    <property type="entry name" value="Homodimeric domain of signal transducing histidine kinase"/>
    <property type="match status" value="1"/>
</dbReference>
<evidence type="ECO:0000256" key="8">
    <source>
        <dbReference type="ARBA" id="ARBA00022741"/>
    </source>
</evidence>
<organism evidence="17 18">
    <name type="scientific">Acetatifactor muris</name>
    <dbReference type="NCBI Taxonomy" id="879566"/>
    <lineage>
        <taxon>Bacteria</taxon>
        <taxon>Bacillati</taxon>
        <taxon>Bacillota</taxon>
        <taxon>Clostridia</taxon>
        <taxon>Lachnospirales</taxon>
        <taxon>Lachnospiraceae</taxon>
        <taxon>Acetatifactor</taxon>
    </lineage>
</organism>
<evidence type="ECO:0000256" key="1">
    <source>
        <dbReference type="ARBA" id="ARBA00000085"/>
    </source>
</evidence>
<evidence type="ECO:0000259" key="16">
    <source>
        <dbReference type="PROSITE" id="PS50885"/>
    </source>
</evidence>
<dbReference type="SMART" id="SM00388">
    <property type="entry name" value="HisKA"/>
    <property type="match status" value="1"/>
</dbReference>
<dbReference type="OrthoDB" id="9780718at2"/>
<keyword evidence="8" id="KW-0547">Nucleotide-binding</keyword>
<dbReference type="InterPro" id="IPR003660">
    <property type="entry name" value="HAMP_dom"/>
</dbReference>
<dbReference type="Gene3D" id="6.10.340.10">
    <property type="match status" value="1"/>
</dbReference>
<dbReference type="PANTHER" id="PTHR45528">
    <property type="entry name" value="SENSOR HISTIDINE KINASE CPXA"/>
    <property type="match status" value="1"/>
</dbReference>
<feature type="transmembrane region" description="Helical" evidence="14">
    <location>
        <begin position="124"/>
        <end position="145"/>
    </location>
</feature>
<dbReference type="Proteomes" id="UP000236311">
    <property type="component" value="Unassembled WGS sequence"/>
</dbReference>
<protein>
    <recommendedName>
        <fullName evidence="3">histidine kinase</fullName>
        <ecNumber evidence="3">2.7.13.3</ecNumber>
    </recommendedName>
</protein>
<comment type="catalytic activity">
    <reaction evidence="1">
        <text>ATP + protein L-histidine = ADP + protein N-phospho-L-histidine.</text>
        <dbReference type="EC" id="2.7.13.3"/>
    </reaction>
</comment>
<evidence type="ECO:0000256" key="7">
    <source>
        <dbReference type="ARBA" id="ARBA00022692"/>
    </source>
</evidence>
<keyword evidence="13 14" id="KW-0472">Membrane</keyword>
<dbReference type="SUPFAM" id="SSF55874">
    <property type="entry name" value="ATPase domain of HSP90 chaperone/DNA topoisomerase II/histidine kinase"/>
    <property type="match status" value="1"/>
</dbReference>
<dbReference type="InterPro" id="IPR003661">
    <property type="entry name" value="HisK_dim/P_dom"/>
</dbReference>
<evidence type="ECO:0000256" key="6">
    <source>
        <dbReference type="ARBA" id="ARBA00022679"/>
    </source>
</evidence>
<keyword evidence="11 14" id="KW-1133">Transmembrane helix</keyword>
<evidence type="ECO:0000256" key="4">
    <source>
        <dbReference type="ARBA" id="ARBA00022475"/>
    </source>
</evidence>
<accession>A0A2K4ZHM3</accession>
<evidence type="ECO:0000256" key="14">
    <source>
        <dbReference type="SAM" id="Phobius"/>
    </source>
</evidence>
<dbReference type="GO" id="GO:0000155">
    <property type="term" value="F:phosphorelay sensor kinase activity"/>
    <property type="evidence" value="ECO:0007669"/>
    <property type="project" value="InterPro"/>
</dbReference>
<evidence type="ECO:0000313" key="17">
    <source>
        <dbReference type="EMBL" id="SOY29983.1"/>
    </source>
</evidence>
<comment type="subcellular location">
    <subcellularLocation>
        <location evidence="2">Cell membrane</location>
        <topology evidence="2">Multi-pass membrane protein</topology>
    </subcellularLocation>
</comment>
<dbReference type="GO" id="GO:0005886">
    <property type="term" value="C:plasma membrane"/>
    <property type="evidence" value="ECO:0007669"/>
    <property type="project" value="UniProtKB-SubCell"/>
</dbReference>
<dbReference type="InterPro" id="IPR003594">
    <property type="entry name" value="HATPase_dom"/>
</dbReference>
<evidence type="ECO:0000256" key="12">
    <source>
        <dbReference type="ARBA" id="ARBA00023012"/>
    </source>
</evidence>
<dbReference type="SUPFAM" id="SSF158472">
    <property type="entry name" value="HAMP domain-like"/>
    <property type="match status" value="1"/>
</dbReference>
<evidence type="ECO:0000256" key="13">
    <source>
        <dbReference type="ARBA" id="ARBA00023136"/>
    </source>
</evidence>
<evidence type="ECO:0000256" key="2">
    <source>
        <dbReference type="ARBA" id="ARBA00004651"/>
    </source>
</evidence>
<dbReference type="EMBL" id="OFSM01000013">
    <property type="protein sequence ID" value="SOY29983.1"/>
    <property type="molecule type" value="Genomic_DNA"/>
</dbReference>
<dbReference type="InterPro" id="IPR036097">
    <property type="entry name" value="HisK_dim/P_sf"/>
</dbReference>
<dbReference type="PROSITE" id="PS50885">
    <property type="entry name" value="HAMP"/>
    <property type="match status" value="1"/>
</dbReference>
<dbReference type="GO" id="GO:0005524">
    <property type="term" value="F:ATP binding"/>
    <property type="evidence" value="ECO:0007669"/>
    <property type="project" value="UniProtKB-KW"/>
</dbReference>
<dbReference type="RefSeq" id="WP_103240065.1">
    <property type="nucleotide sequence ID" value="NZ_JANJZD010000012.1"/>
</dbReference>
<evidence type="ECO:0000256" key="10">
    <source>
        <dbReference type="ARBA" id="ARBA00022840"/>
    </source>
</evidence>
<evidence type="ECO:0000256" key="3">
    <source>
        <dbReference type="ARBA" id="ARBA00012438"/>
    </source>
</evidence>
<dbReference type="CDD" id="cd06225">
    <property type="entry name" value="HAMP"/>
    <property type="match status" value="1"/>
</dbReference>
<feature type="domain" description="HAMP" evidence="16">
    <location>
        <begin position="148"/>
        <end position="200"/>
    </location>
</feature>